<accession>A0ABT6N8U5</accession>
<reference evidence="1 2" key="1">
    <citation type="submission" date="2023-04" db="EMBL/GenBank/DDBJ databases">
        <title>Fusibacter bizertensis strain WBS, isolated from littoral bottom sediments of the Arctic seas - biochemical and genomic analysis.</title>
        <authorList>
            <person name="Brioukhanov A.L."/>
        </authorList>
    </citation>
    <scope>NUCLEOTIDE SEQUENCE [LARGE SCALE GENOMIC DNA]</scope>
    <source>
        <strain evidence="1 2">WBS</strain>
    </source>
</reference>
<comment type="caution">
    <text evidence="1">The sequence shown here is derived from an EMBL/GenBank/DDBJ whole genome shotgun (WGS) entry which is preliminary data.</text>
</comment>
<sequence length="219" mass="25072">MMKKMVMKKKLVNVENRENGVPGFYASHEGEAIELIPSGKIVMAVPRNEQDHKIYKLLASYCDLYFFMTDQLENFHYYPVPMMALFAVDSAGNHYGTIGGMGDIIDDQYPVGYISKDGQCVKIAESFKAFLELAVYYPDWRENLDVVNKQKVYAVESLISMQLNQTKEQIEIQDEIANTLNLTKRPKLIEALFENIKSAPMVVTYLSKEDAEKENVFIE</sequence>
<dbReference type="EMBL" id="JARYZI010000001">
    <property type="protein sequence ID" value="MDH8676841.1"/>
    <property type="molecule type" value="Genomic_DNA"/>
</dbReference>
<dbReference type="RefSeq" id="WP_281092641.1">
    <property type="nucleotide sequence ID" value="NZ_JARYZI010000001.1"/>
</dbReference>
<evidence type="ECO:0000313" key="2">
    <source>
        <dbReference type="Proteomes" id="UP001158045"/>
    </source>
</evidence>
<keyword evidence="2" id="KW-1185">Reference proteome</keyword>
<evidence type="ECO:0008006" key="3">
    <source>
        <dbReference type="Google" id="ProtNLM"/>
    </source>
</evidence>
<name>A0ABT6N8U5_9FIRM</name>
<protein>
    <recommendedName>
        <fullName evidence="3">SMI1/KNR4 family protein</fullName>
    </recommendedName>
</protein>
<dbReference type="Proteomes" id="UP001158045">
    <property type="component" value="Unassembled WGS sequence"/>
</dbReference>
<evidence type="ECO:0000313" key="1">
    <source>
        <dbReference type="EMBL" id="MDH8676841.1"/>
    </source>
</evidence>
<gene>
    <name evidence="1" type="ORF">QE109_01715</name>
</gene>
<organism evidence="1 2">
    <name type="scientific">Fusibacter bizertensis</name>
    <dbReference type="NCBI Taxonomy" id="1488331"/>
    <lineage>
        <taxon>Bacteria</taxon>
        <taxon>Bacillati</taxon>
        <taxon>Bacillota</taxon>
        <taxon>Clostridia</taxon>
        <taxon>Eubacteriales</taxon>
        <taxon>Eubacteriales Family XII. Incertae Sedis</taxon>
        <taxon>Fusibacter</taxon>
    </lineage>
</organism>
<proteinExistence type="predicted"/>